<dbReference type="PANTHER" id="PTHR10060:SF15">
    <property type="entry name" value="DEOXYRIBONUCLEASE TATDN1"/>
    <property type="match status" value="1"/>
</dbReference>
<proteinExistence type="inferred from homology"/>
<evidence type="ECO:0000256" key="6">
    <source>
        <dbReference type="ARBA" id="ARBA00045223"/>
    </source>
</evidence>
<comment type="similarity">
    <text evidence="1">Belongs to the metallo-dependent hydrolases superfamily. TatD-type hydrolase family.</text>
</comment>
<evidence type="ECO:0000256" key="1">
    <source>
        <dbReference type="ARBA" id="ARBA00009275"/>
    </source>
</evidence>
<evidence type="ECO:0000256" key="2">
    <source>
        <dbReference type="ARBA" id="ARBA00022722"/>
    </source>
</evidence>
<dbReference type="GO" id="GO:0046872">
    <property type="term" value="F:metal ion binding"/>
    <property type="evidence" value="ECO:0007669"/>
    <property type="project" value="UniProtKB-KW"/>
</dbReference>
<comment type="function">
    <text evidence="6">Deoxyribonuclease which catalyzes (in vitro) the decatenation of kinetoplast DNA, which are circular DNA catenated to each other, producing linear DNA molecules. Plays an important role in chromosomal segregation and cell cycle progression during eye development probably via its DNA decatenation activity.</text>
</comment>
<dbReference type="Gene3D" id="3.20.20.140">
    <property type="entry name" value="Metal-dependent hydrolases"/>
    <property type="match status" value="2"/>
</dbReference>
<evidence type="ECO:0000256" key="3">
    <source>
        <dbReference type="ARBA" id="ARBA00022723"/>
    </source>
</evidence>
<dbReference type="InterPro" id="IPR050891">
    <property type="entry name" value="TatD-type_Hydrolase"/>
</dbReference>
<evidence type="ECO:0000256" key="4">
    <source>
        <dbReference type="ARBA" id="ARBA00022801"/>
    </source>
</evidence>
<dbReference type="GO" id="GO:0008296">
    <property type="term" value="F:3'-5'-DNA exonuclease activity"/>
    <property type="evidence" value="ECO:0007669"/>
    <property type="project" value="TreeGrafter"/>
</dbReference>
<sequence length="95" mass="10676">FLTSDIGINLTDPMFRGIYRGTRKHQDDFLDVIERAVKTGVKKVHSFDGTKEEAAAIIDLDLYIGINGCSLKTEANLETLKSIPSERLMIETVKY</sequence>
<protein>
    <recommendedName>
        <fullName evidence="5">Deoxyribonuclease TATDN1</fullName>
    </recommendedName>
</protein>
<dbReference type="EMBL" id="KB550905">
    <property type="protein sequence ID" value="EMP30292.1"/>
    <property type="molecule type" value="Genomic_DNA"/>
</dbReference>
<name>M7BQ78_CHEMY</name>
<keyword evidence="4" id="KW-0378">Hydrolase</keyword>
<dbReference type="SUPFAM" id="SSF51556">
    <property type="entry name" value="Metallo-dependent hydrolases"/>
    <property type="match status" value="1"/>
</dbReference>
<organism evidence="7 8">
    <name type="scientific">Chelonia mydas</name>
    <name type="common">Green sea-turtle</name>
    <name type="synonym">Chelonia agassizi</name>
    <dbReference type="NCBI Taxonomy" id="8469"/>
    <lineage>
        <taxon>Eukaryota</taxon>
        <taxon>Metazoa</taxon>
        <taxon>Chordata</taxon>
        <taxon>Craniata</taxon>
        <taxon>Vertebrata</taxon>
        <taxon>Euteleostomi</taxon>
        <taxon>Archelosauria</taxon>
        <taxon>Testudinata</taxon>
        <taxon>Testudines</taxon>
        <taxon>Cryptodira</taxon>
        <taxon>Durocryptodira</taxon>
        <taxon>Americhelydia</taxon>
        <taxon>Chelonioidea</taxon>
        <taxon>Cheloniidae</taxon>
        <taxon>Chelonia</taxon>
    </lineage>
</organism>
<evidence type="ECO:0000313" key="8">
    <source>
        <dbReference type="Proteomes" id="UP000031443"/>
    </source>
</evidence>
<evidence type="ECO:0000313" key="7">
    <source>
        <dbReference type="EMBL" id="EMP30292.1"/>
    </source>
</evidence>
<dbReference type="GO" id="GO:0005829">
    <property type="term" value="C:cytosol"/>
    <property type="evidence" value="ECO:0007669"/>
    <property type="project" value="TreeGrafter"/>
</dbReference>
<dbReference type="AlphaFoldDB" id="M7BQ78"/>
<dbReference type="PANTHER" id="PTHR10060">
    <property type="entry name" value="TATD FAMILY DEOXYRIBONUCLEASE"/>
    <property type="match status" value="1"/>
</dbReference>
<dbReference type="InterPro" id="IPR032466">
    <property type="entry name" value="Metal_Hydrolase"/>
</dbReference>
<keyword evidence="2" id="KW-0540">Nuclease</keyword>
<dbReference type="STRING" id="8469.M7BQ78"/>
<accession>M7BQ78</accession>
<dbReference type="Pfam" id="PF01026">
    <property type="entry name" value="TatD_DNase"/>
    <property type="match status" value="1"/>
</dbReference>
<feature type="non-terminal residue" evidence="7">
    <location>
        <position position="1"/>
    </location>
</feature>
<dbReference type="Proteomes" id="UP000031443">
    <property type="component" value="Unassembled WGS sequence"/>
</dbReference>
<evidence type="ECO:0000256" key="5">
    <source>
        <dbReference type="ARBA" id="ARBA00039767"/>
    </source>
</evidence>
<keyword evidence="3" id="KW-0479">Metal-binding</keyword>
<keyword evidence="8" id="KW-1185">Reference proteome</keyword>
<reference evidence="8" key="1">
    <citation type="journal article" date="2013" name="Nat. Genet.">
        <title>The draft genomes of soft-shell turtle and green sea turtle yield insights into the development and evolution of the turtle-specific body plan.</title>
        <authorList>
            <person name="Wang Z."/>
            <person name="Pascual-Anaya J."/>
            <person name="Zadissa A."/>
            <person name="Li W."/>
            <person name="Niimura Y."/>
            <person name="Huang Z."/>
            <person name="Li C."/>
            <person name="White S."/>
            <person name="Xiong Z."/>
            <person name="Fang D."/>
            <person name="Wang B."/>
            <person name="Ming Y."/>
            <person name="Chen Y."/>
            <person name="Zheng Y."/>
            <person name="Kuraku S."/>
            <person name="Pignatelli M."/>
            <person name="Herrero J."/>
            <person name="Beal K."/>
            <person name="Nozawa M."/>
            <person name="Li Q."/>
            <person name="Wang J."/>
            <person name="Zhang H."/>
            <person name="Yu L."/>
            <person name="Shigenobu S."/>
            <person name="Wang J."/>
            <person name="Liu J."/>
            <person name="Flicek P."/>
            <person name="Searle S."/>
            <person name="Wang J."/>
            <person name="Kuratani S."/>
            <person name="Yin Y."/>
            <person name="Aken B."/>
            <person name="Zhang G."/>
            <person name="Irie N."/>
        </authorList>
    </citation>
    <scope>NUCLEOTIDE SEQUENCE [LARGE SCALE GENOMIC DNA]</scope>
</reference>
<gene>
    <name evidence="7" type="ORF">UY3_12617</name>
</gene>
<dbReference type="InterPro" id="IPR001130">
    <property type="entry name" value="TatD-like"/>
</dbReference>